<dbReference type="PANTHER" id="PTHR30282:SF0">
    <property type="entry name" value="P-AMINOBENZOYL-GLUTAMATE TRANSPORT PROTEIN"/>
    <property type="match status" value="1"/>
</dbReference>
<feature type="transmembrane region" description="Helical" evidence="1">
    <location>
        <begin position="33"/>
        <end position="53"/>
    </location>
</feature>
<gene>
    <name evidence="2" type="ORF">AZI86_09905</name>
</gene>
<keyword evidence="3" id="KW-1185">Reference proteome</keyword>
<keyword evidence="1" id="KW-1133">Transmembrane helix</keyword>
<feature type="transmembrane region" description="Helical" evidence="1">
    <location>
        <begin position="88"/>
        <end position="107"/>
    </location>
</feature>
<protein>
    <submittedName>
        <fullName evidence="2">Aminobenzoyl-glutamate transporter</fullName>
    </submittedName>
</protein>
<dbReference type="OrthoDB" id="5288980at2"/>
<accession>A0A150WS13</accession>
<dbReference type="GO" id="GO:1902604">
    <property type="term" value="P:p-aminobenzoyl-glutamate transmembrane transport"/>
    <property type="evidence" value="ECO:0007669"/>
    <property type="project" value="InterPro"/>
</dbReference>
<comment type="caution">
    <text evidence="2">The sequence shown here is derived from an EMBL/GenBank/DDBJ whole genome shotgun (WGS) entry which is preliminary data.</text>
</comment>
<feature type="transmembrane region" description="Helical" evidence="1">
    <location>
        <begin position="386"/>
        <end position="406"/>
    </location>
</feature>
<dbReference type="GO" id="GO:0015558">
    <property type="term" value="F:secondary active p-aminobenzoyl-glutamate transmembrane transporter activity"/>
    <property type="evidence" value="ECO:0007669"/>
    <property type="project" value="InterPro"/>
</dbReference>
<dbReference type="InterPro" id="IPR004697">
    <property type="entry name" value="AbgT"/>
</dbReference>
<dbReference type="PANTHER" id="PTHR30282">
    <property type="entry name" value="P-AMINOBENZOYL GLUTAMATE TRANSPORTER"/>
    <property type="match status" value="1"/>
</dbReference>
<evidence type="ECO:0000313" key="3">
    <source>
        <dbReference type="Proteomes" id="UP000075320"/>
    </source>
</evidence>
<sequence length="514" mass="55113">MTTEQNTDAAQEGKLYRFLLKVEKVGNALPQPALMFLALCLFVIIFSALATAFDMQAVHPVTKEVIKPVNLMSAAGLSSILTDMIKNFTGFAPLGTVLVAMLGFSLAEKSGLLGTVLRSILVKSPRALIIPAVLLAGIMSHTAGDVGYVLLIPLSAMAFHSVGLHPLAGLAICFAGVSGGFSANFIISALDPLLSGLSQEAARIIDPQYSVTPLVNWYFMSVSSILIIAVGTIVAKKITLPFLGEYKGDAERSEPAPLSALEKRGLLWAGIVAFVLIVAILIGTVPESGFLRNPTNGSLLDSPFLKGIIAIIFFFAALTGLVYGWGAKTFRSQNDVTNAMQESMATMAPYLVMVFFAAQFIALFSISNMGLIMAVHGSDFLKSMNLSAVPLMIGFIILTCVLDIFIGSASAKWALMAPVFVPMFMILGLAPELTQASYRIADSVVNIISPLMPYFPLILAFANKYDPRARVGTLIALMLPYSIAFLISWSILLFIWIGFELPLGPGAHLKYIMP</sequence>
<evidence type="ECO:0000313" key="2">
    <source>
        <dbReference type="EMBL" id="KYG67301.1"/>
    </source>
</evidence>
<dbReference type="Pfam" id="PF03806">
    <property type="entry name" value="ABG_transport"/>
    <property type="match status" value="1"/>
</dbReference>
<dbReference type="AlphaFoldDB" id="A0A150WS13"/>
<feature type="transmembrane region" description="Helical" evidence="1">
    <location>
        <begin position="413"/>
        <end position="431"/>
    </location>
</feature>
<feature type="transmembrane region" description="Helical" evidence="1">
    <location>
        <begin position="443"/>
        <end position="462"/>
    </location>
</feature>
<feature type="transmembrane region" description="Helical" evidence="1">
    <location>
        <begin position="164"/>
        <end position="187"/>
    </location>
</feature>
<feature type="transmembrane region" description="Helical" evidence="1">
    <location>
        <begin position="265"/>
        <end position="284"/>
    </location>
</feature>
<organism evidence="2 3">
    <name type="scientific">Bdellovibrio bacteriovorus</name>
    <dbReference type="NCBI Taxonomy" id="959"/>
    <lineage>
        <taxon>Bacteria</taxon>
        <taxon>Pseudomonadati</taxon>
        <taxon>Bdellovibrionota</taxon>
        <taxon>Bdellovibrionia</taxon>
        <taxon>Bdellovibrionales</taxon>
        <taxon>Pseudobdellovibrionaceae</taxon>
        <taxon>Bdellovibrio</taxon>
    </lineage>
</organism>
<keyword evidence="1" id="KW-0812">Transmembrane</keyword>
<dbReference type="RefSeq" id="WP_061834875.1">
    <property type="nucleotide sequence ID" value="NZ_LUKE01000001.1"/>
</dbReference>
<feature type="transmembrane region" description="Helical" evidence="1">
    <location>
        <begin position="127"/>
        <end position="152"/>
    </location>
</feature>
<dbReference type="Proteomes" id="UP000075320">
    <property type="component" value="Unassembled WGS sequence"/>
</dbReference>
<proteinExistence type="predicted"/>
<dbReference type="EMBL" id="LUKE01000001">
    <property type="protein sequence ID" value="KYG67301.1"/>
    <property type="molecule type" value="Genomic_DNA"/>
</dbReference>
<name>A0A150WS13_BDEBC</name>
<feature type="transmembrane region" description="Helical" evidence="1">
    <location>
        <begin position="217"/>
        <end position="235"/>
    </location>
</feature>
<feature type="transmembrane region" description="Helical" evidence="1">
    <location>
        <begin position="474"/>
        <end position="499"/>
    </location>
</feature>
<keyword evidence="1" id="KW-0472">Membrane</keyword>
<reference evidence="2 3" key="1">
    <citation type="submission" date="2016-03" db="EMBL/GenBank/DDBJ databases">
        <authorList>
            <person name="Ploux O."/>
        </authorList>
    </citation>
    <scope>NUCLEOTIDE SEQUENCE [LARGE SCALE GENOMIC DNA]</scope>
    <source>
        <strain evidence="2 3">R0</strain>
    </source>
</reference>
<evidence type="ECO:0000256" key="1">
    <source>
        <dbReference type="SAM" id="Phobius"/>
    </source>
</evidence>
<feature type="transmembrane region" description="Helical" evidence="1">
    <location>
        <begin position="347"/>
        <end position="366"/>
    </location>
</feature>
<feature type="transmembrane region" description="Helical" evidence="1">
    <location>
        <begin position="304"/>
        <end position="326"/>
    </location>
</feature>